<sequence>MEHSQSLVSLAIKATNEFSTNLLTDLQPEVWGHDVNDDDASDLRDYVLGCAAGVVSNLQSVAYHHAAHKGMRNAHDADMLRYMRTHRAPYPKPRERRFEERATEIQVHFDGVVQSIGSALDCLSAVVVGISGMAVQIRKADLTTIVKPALLMGDSFPDSLGRALRKAPNEEMAQLQMAAAGGLAGSLRAAGPSGWLDWTLGMRNMVVHRERRVQFVMFDGQPPRPRSVSPRNPHASNMGAIRASQSDFDSFFISEDNLGIADGIVGSLRDSIVGSIEVLNQTWSGRKALGALGTVPVAIQWKDAQLDPGFTGYTPGSVTFPKGSSLHMNPVDAERIRRAGLLR</sequence>
<proteinExistence type="predicted"/>
<dbReference type="AlphaFoldDB" id="A0A852WQL1"/>
<name>A0A852WQL1_9MICO</name>
<dbReference type="EMBL" id="JACCFI010000001">
    <property type="protein sequence ID" value="NYG20462.1"/>
    <property type="molecule type" value="Genomic_DNA"/>
</dbReference>
<comment type="caution">
    <text evidence="1">The sequence shown here is derived from an EMBL/GenBank/DDBJ whole genome shotgun (WGS) entry which is preliminary data.</text>
</comment>
<organism evidence="1 2">
    <name type="scientific">Agromyces hippuratus</name>
    <dbReference type="NCBI Taxonomy" id="286438"/>
    <lineage>
        <taxon>Bacteria</taxon>
        <taxon>Bacillati</taxon>
        <taxon>Actinomycetota</taxon>
        <taxon>Actinomycetes</taxon>
        <taxon>Micrococcales</taxon>
        <taxon>Microbacteriaceae</taxon>
        <taxon>Agromyces</taxon>
    </lineage>
</organism>
<reference evidence="1 2" key="1">
    <citation type="submission" date="2020-07" db="EMBL/GenBank/DDBJ databases">
        <title>Sequencing the genomes of 1000 actinobacteria strains.</title>
        <authorList>
            <person name="Klenk H.-P."/>
        </authorList>
    </citation>
    <scope>NUCLEOTIDE SEQUENCE [LARGE SCALE GENOMIC DNA]</scope>
    <source>
        <strain evidence="1 2">DSM 8598</strain>
    </source>
</reference>
<dbReference type="Proteomes" id="UP000549066">
    <property type="component" value="Unassembled WGS sequence"/>
</dbReference>
<gene>
    <name evidence="1" type="ORF">BJY17_001209</name>
</gene>
<evidence type="ECO:0000313" key="1">
    <source>
        <dbReference type="EMBL" id="NYG20462.1"/>
    </source>
</evidence>
<protein>
    <submittedName>
        <fullName evidence="1">Uncharacterized protein</fullName>
    </submittedName>
</protein>
<evidence type="ECO:0000313" key="2">
    <source>
        <dbReference type="Proteomes" id="UP000549066"/>
    </source>
</evidence>
<keyword evidence="2" id="KW-1185">Reference proteome</keyword>
<dbReference type="RefSeq" id="WP_179550577.1">
    <property type="nucleotide sequence ID" value="NZ_JACCFI010000001.1"/>
</dbReference>
<accession>A0A852WQL1</accession>